<name>A0ACC2CPR7_DIPCM</name>
<gene>
    <name evidence="1" type="ORF">O6H91_09G062500</name>
</gene>
<keyword evidence="2" id="KW-1185">Reference proteome</keyword>
<proteinExistence type="predicted"/>
<protein>
    <submittedName>
        <fullName evidence="1">Uncharacterized protein</fullName>
    </submittedName>
</protein>
<organism evidence="1 2">
    <name type="scientific">Diphasiastrum complanatum</name>
    <name type="common">Issler's clubmoss</name>
    <name type="synonym">Lycopodium complanatum</name>
    <dbReference type="NCBI Taxonomy" id="34168"/>
    <lineage>
        <taxon>Eukaryota</taxon>
        <taxon>Viridiplantae</taxon>
        <taxon>Streptophyta</taxon>
        <taxon>Embryophyta</taxon>
        <taxon>Tracheophyta</taxon>
        <taxon>Lycopodiopsida</taxon>
        <taxon>Lycopodiales</taxon>
        <taxon>Lycopodiaceae</taxon>
        <taxon>Lycopodioideae</taxon>
        <taxon>Diphasiastrum</taxon>
    </lineage>
</organism>
<reference evidence="2" key="1">
    <citation type="journal article" date="2024" name="Proc. Natl. Acad. Sci. U.S.A.">
        <title>Extraordinary preservation of gene collinearity over three hundred million years revealed in homosporous lycophytes.</title>
        <authorList>
            <person name="Li C."/>
            <person name="Wickell D."/>
            <person name="Kuo L.Y."/>
            <person name="Chen X."/>
            <person name="Nie B."/>
            <person name="Liao X."/>
            <person name="Peng D."/>
            <person name="Ji J."/>
            <person name="Jenkins J."/>
            <person name="Williams M."/>
            <person name="Shu S."/>
            <person name="Plott C."/>
            <person name="Barry K."/>
            <person name="Rajasekar S."/>
            <person name="Grimwood J."/>
            <person name="Han X."/>
            <person name="Sun S."/>
            <person name="Hou Z."/>
            <person name="He W."/>
            <person name="Dai G."/>
            <person name="Sun C."/>
            <person name="Schmutz J."/>
            <person name="Leebens-Mack J.H."/>
            <person name="Li F.W."/>
            <person name="Wang L."/>
        </authorList>
    </citation>
    <scope>NUCLEOTIDE SEQUENCE [LARGE SCALE GENOMIC DNA]</scope>
    <source>
        <strain evidence="2">cv. PW_Plant_1</strain>
    </source>
</reference>
<comment type="caution">
    <text evidence="1">The sequence shown here is derived from an EMBL/GenBank/DDBJ whole genome shotgun (WGS) entry which is preliminary data.</text>
</comment>
<evidence type="ECO:0000313" key="1">
    <source>
        <dbReference type="EMBL" id="KAJ7544033.1"/>
    </source>
</evidence>
<accession>A0ACC2CPR7</accession>
<sequence>MESFCFKLDRNMAYLQSTSKTGSVSSFGRFETSEIRNVDQDISNVSKFCRHRRATAFNVIQSTSKALIATTSCAKISPFSCARSQSIEMTLRSHVAKKHRPRCYGRSMVCSACTMHAFEAVTDHKMDGRTLYDVLGVSNKAEVKEIKAAYRQQVRHLHPDVAPLEKREEFTTAFLQMHAAYMTLAEPRSRAKYDLQLSLTNFRASGYTDRRYSLGNITGIGEANSQARATAAETATSYPWARSSSSEWKGRNWETDQCW</sequence>
<dbReference type="EMBL" id="CM055100">
    <property type="protein sequence ID" value="KAJ7544033.1"/>
    <property type="molecule type" value="Genomic_DNA"/>
</dbReference>
<dbReference type="Proteomes" id="UP001162992">
    <property type="component" value="Chromosome 9"/>
</dbReference>
<evidence type="ECO:0000313" key="2">
    <source>
        <dbReference type="Proteomes" id="UP001162992"/>
    </source>
</evidence>